<comment type="caution">
    <text evidence="1">The sequence shown here is derived from an EMBL/GenBank/DDBJ whole genome shotgun (WGS) entry which is preliminary data.</text>
</comment>
<gene>
    <name evidence="1" type="ORF">BC781_1011284</name>
</gene>
<dbReference type="AlphaFoldDB" id="A0A315ZH12"/>
<dbReference type="Proteomes" id="UP000245535">
    <property type="component" value="Unassembled WGS sequence"/>
</dbReference>
<name>A0A315ZH12_SEDFL</name>
<organism evidence="1 2">
    <name type="scientific">Sediminitomix flava</name>
    <dbReference type="NCBI Taxonomy" id="379075"/>
    <lineage>
        <taxon>Bacteria</taxon>
        <taxon>Pseudomonadati</taxon>
        <taxon>Bacteroidota</taxon>
        <taxon>Cytophagia</taxon>
        <taxon>Cytophagales</taxon>
        <taxon>Flammeovirgaceae</taxon>
        <taxon>Sediminitomix</taxon>
    </lineage>
</organism>
<dbReference type="EMBL" id="QGDO01000001">
    <property type="protein sequence ID" value="PWJ44895.1"/>
    <property type="molecule type" value="Genomic_DNA"/>
</dbReference>
<accession>A0A315ZH12</accession>
<evidence type="ECO:0000313" key="2">
    <source>
        <dbReference type="Proteomes" id="UP000245535"/>
    </source>
</evidence>
<sequence>MSRNLMSFSLFTARHNFYNLNVLKSFTMNASIAHQGKQHANLAHLFESYETIDKNYCESSLK</sequence>
<protein>
    <submittedName>
        <fullName evidence="1">Uncharacterized protein</fullName>
    </submittedName>
</protein>
<keyword evidence="2" id="KW-1185">Reference proteome</keyword>
<reference evidence="1 2" key="1">
    <citation type="submission" date="2018-03" db="EMBL/GenBank/DDBJ databases">
        <title>Genomic Encyclopedia of Archaeal and Bacterial Type Strains, Phase II (KMG-II): from individual species to whole genera.</title>
        <authorList>
            <person name="Goeker M."/>
        </authorList>
    </citation>
    <scope>NUCLEOTIDE SEQUENCE [LARGE SCALE GENOMIC DNA]</scope>
    <source>
        <strain evidence="1 2">DSM 28229</strain>
    </source>
</reference>
<proteinExistence type="predicted"/>
<evidence type="ECO:0000313" key="1">
    <source>
        <dbReference type="EMBL" id="PWJ44895.1"/>
    </source>
</evidence>